<sequence length="374" mass="39199">MCEQTARAWTELSRAALRHNAALLRGLLPAGCELMPALKADAYGHGAAAVAGELAKMGVRAFCVATAREGAALRESGVRGVILVLGYTGEQDLPLLMRHDLTQTVVDLDCARLLADRGEPVRVHIAVDTGMHRLGVGPGELEQLCALLRRAPLRVEGVFTHLCAADGTGLRERAYTRAQAAAFWETVQTLRAAGCAAPKAHLLNSAGLLGYPEFGGDYARVGIALYGTLSTREELSRCGLELRAALSLRARVSSVRLLRRGECAGYGMDFAAPRDTVLASLAIGYADGLPRALSGGVGGVLLHGCRAPIVGRVCMDQTLVDVTDIGGAHAGDTATLIGEDGGQSIHVCDVAAQVGTIANEILSRLGPRLGRVVQ</sequence>
<dbReference type="InterPro" id="IPR001608">
    <property type="entry name" value="Ala_racemase_N"/>
</dbReference>
<dbReference type="PANTHER" id="PTHR30511:SF0">
    <property type="entry name" value="ALANINE RACEMASE, CATABOLIC-RELATED"/>
    <property type="match status" value="1"/>
</dbReference>
<dbReference type="HAMAP" id="MF_01201">
    <property type="entry name" value="Ala_racemase"/>
    <property type="match status" value="1"/>
</dbReference>
<dbReference type="AlphaFoldDB" id="A0A926HQU3"/>
<evidence type="ECO:0000256" key="6">
    <source>
        <dbReference type="PIRSR" id="PIRSR600821-52"/>
    </source>
</evidence>
<comment type="caution">
    <text evidence="8">The sequence shown here is derived from an EMBL/GenBank/DDBJ whole genome shotgun (WGS) entry which is preliminary data.</text>
</comment>
<dbReference type="EMBL" id="JACRSP010000003">
    <property type="protein sequence ID" value="MBC8536717.1"/>
    <property type="molecule type" value="Genomic_DNA"/>
</dbReference>
<evidence type="ECO:0000313" key="9">
    <source>
        <dbReference type="Proteomes" id="UP000620366"/>
    </source>
</evidence>
<feature type="modified residue" description="N6-(pyridoxal phosphate)lysine" evidence="4 5">
    <location>
        <position position="39"/>
    </location>
</feature>
<dbReference type="Gene3D" id="2.40.37.10">
    <property type="entry name" value="Lyase, Ornithine Decarboxylase, Chain A, domain 1"/>
    <property type="match status" value="1"/>
</dbReference>
<dbReference type="FunFam" id="3.20.20.10:FF:000002">
    <property type="entry name" value="Alanine racemase"/>
    <property type="match status" value="1"/>
</dbReference>
<evidence type="ECO:0000313" key="8">
    <source>
        <dbReference type="EMBL" id="MBC8536717.1"/>
    </source>
</evidence>
<evidence type="ECO:0000259" key="7">
    <source>
        <dbReference type="SMART" id="SM01005"/>
    </source>
</evidence>
<keyword evidence="9" id="KW-1185">Reference proteome</keyword>
<dbReference type="GO" id="GO:0005829">
    <property type="term" value="C:cytosol"/>
    <property type="evidence" value="ECO:0007669"/>
    <property type="project" value="TreeGrafter"/>
</dbReference>
<dbReference type="SUPFAM" id="SSF51419">
    <property type="entry name" value="PLP-binding barrel"/>
    <property type="match status" value="1"/>
</dbReference>
<comment type="catalytic activity">
    <reaction evidence="4">
        <text>L-alanine = D-alanine</text>
        <dbReference type="Rhea" id="RHEA:20249"/>
        <dbReference type="ChEBI" id="CHEBI:57416"/>
        <dbReference type="ChEBI" id="CHEBI:57972"/>
        <dbReference type="EC" id="5.1.1.1"/>
    </reaction>
</comment>
<evidence type="ECO:0000256" key="5">
    <source>
        <dbReference type="PIRSR" id="PIRSR600821-50"/>
    </source>
</evidence>
<dbReference type="NCBIfam" id="TIGR00492">
    <property type="entry name" value="alr"/>
    <property type="match status" value="1"/>
</dbReference>
<feature type="active site" description="Proton acceptor; specific for D-alanine" evidence="4">
    <location>
        <position position="39"/>
    </location>
</feature>
<gene>
    <name evidence="8" type="primary">vanT</name>
    <name evidence="8" type="ORF">H8695_08470</name>
</gene>
<dbReference type="InterPro" id="IPR009006">
    <property type="entry name" value="Ala_racemase/Decarboxylase_C"/>
</dbReference>
<dbReference type="SMART" id="SM01005">
    <property type="entry name" value="Ala_racemase_C"/>
    <property type="match status" value="1"/>
</dbReference>
<evidence type="ECO:0000256" key="4">
    <source>
        <dbReference type="HAMAP-Rule" id="MF_01201"/>
    </source>
</evidence>
<dbReference type="Pfam" id="PF00842">
    <property type="entry name" value="Ala_racemase_C"/>
    <property type="match status" value="1"/>
</dbReference>
<feature type="binding site" evidence="4 6">
    <location>
        <position position="133"/>
    </location>
    <ligand>
        <name>substrate</name>
    </ligand>
</feature>
<dbReference type="PRINTS" id="PR00992">
    <property type="entry name" value="ALARACEMASE"/>
</dbReference>
<comment type="function">
    <text evidence="4">Catalyzes the interconversion of L-alanine and D-alanine. May also act on other amino acids.</text>
</comment>
<dbReference type="Proteomes" id="UP000620366">
    <property type="component" value="Unassembled WGS sequence"/>
</dbReference>
<protein>
    <recommendedName>
        <fullName evidence="4">Alanine racemase</fullName>
        <ecNumber evidence="4">5.1.1.1</ecNumber>
    </recommendedName>
</protein>
<comment type="similarity">
    <text evidence="4">Belongs to the alanine racemase family.</text>
</comment>
<dbReference type="InterPro" id="IPR000821">
    <property type="entry name" value="Ala_racemase"/>
</dbReference>
<comment type="cofactor">
    <cofactor evidence="1 4 5">
        <name>pyridoxal 5'-phosphate</name>
        <dbReference type="ChEBI" id="CHEBI:597326"/>
    </cofactor>
</comment>
<reference evidence="8" key="1">
    <citation type="submission" date="2020-08" db="EMBL/GenBank/DDBJ databases">
        <title>Genome public.</title>
        <authorList>
            <person name="Liu C."/>
            <person name="Sun Q."/>
        </authorList>
    </citation>
    <scope>NUCLEOTIDE SEQUENCE</scope>
    <source>
        <strain evidence="8">BX7</strain>
    </source>
</reference>
<evidence type="ECO:0000256" key="1">
    <source>
        <dbReference type="ARBA" id="ARBA00001933"/>
    </source>
</evidence>
<dbReference type="GO" id="GO:0030170">
    <property type="term" value="F:pyridoxal phosphate binding"/>
    <property type="evidence" value="ECO:0007669"/>
    <property type="project" value="UniProtKB-UniRule"/>
</dbReference>
<dbReference type="SUPFAM" id="SSF50621">
    <property type="entry name" value="Alanine racemase C-terminal domain-like"/>
    <property type="match status" value="1"/>
</dbReference>
<feature type="domain" description="Alanine racemase C-terminal" evidence="7">
    <location>
        <begin position="245"/>
        <end position="374"/>
    </location>
</feature>
<keyword evidence="3 4" id="KW-0413">Isomerase</keyword>
<comment type="pathway">
    <text evidence="4">Amino-acid biosynthesis; D-alanine biosynthesis; D-alanine from L-alanine: step 1/1.</text>
</comment>
<dbReference type="GO" id="GO:0008784">
    <property type="term" value="F:alanine racemase activity"/>
    <property type="evidence" value="ECO:0007669"/>
    <property type="project" value="UniProtKB-UniRule"/>
</dbReference>
<dbReference type="Gene3D" id="3.20.20.10">
    <property type="entry name" value="Alanine racemase"/>
    <property type="match status" value="1"/>
</dbReference>
<dbReference type="Pfam" id="PF01168">
    <property type="entry name" value="Ala_racemase_N"/>
    <property type="match status" value="1"/>
</dbReference>
<dbReference type="InterPro" id="IPR029066">
    <property type="entry name" value="PLP-binding_barrel"/>
</dbReference>
<dbReference type="PANTHER" id="PTHR30511">
    <property type="entry name" value="ALANINE RACEMASE"/>
    <property type="match status" value="1"/>
</dbReference>
<organism evidence="8 9">
    <name type="scientific">Feifania hominis</name>
    <dbReference type="NCBI Taxonomy" id="2763660"/>
    <lineage>
        <taxon>Bacteria</taxon>
        <taxon>Bacillati</taxon>
        <taxon>Bacillota</taxon>
        <taxon>Clostridia</taxon>
        <taxon>Eubacteriales</taxon>
        <taxon>Feifaniaceae</taxon>
        <taxon>Feifania</taxon>
    </lineage>
</organism>
<dbReference type="InterPro" id="IPR011079">
    <property type="entry name" value="Ala_racemase_C"/>
</dbReference>
<evidence type="ECO:0000256" key="3">
    <source>
        <dbReference type="ARBA" id="ARBA00023235"/>
    </source>
</evidence>
<proteinExistence type="inferred from homology"/>
<accession>A0A926HQU3</accession>
<keyword evidence="2 4" id="KW-0663">Pyridoxal phosphate</keyword>
<dbReference type="NCBIfam" id="NF033131">
    <property type="entry name" value="vanT-G-Cterm"/>
    <property type="match status" value="1"/>
</dbReference>
<dbReference type="RefSeq" id="WP_249300552.1">
    <property type="nucleotide sequence ID" value="NZ_JACRSP010000003.1"/>
</dbReference>
<feature type="binding site" evidence="4 6">
    <location>
        <position position="315"/>
    </location>
    <ligand>
        <name>substrate</name>
    </ligand>
</feature>
<evidence type="ECO:0000256" key="2">
    <source>
        <dbReference type="ARBA" id="ARBA00022898"/>
    </source>
</evidence>
<dbReference type="GO" id="GO:0030632">
    <property type="term" value="P:D-alanine biosynthetic process"/>
    <property type="evidence" value="ECO:0007669"/>
    <property type="project" value="UniProtKB-UniRule"/>
</dbReference>
<dbReference type="EC" id="5.1.1.1" evidence="4"/>
<feature type="active site" description="Proton acceptor; specific for L-alanine" evidence="4">
    <location>
        <position position="266"/>
    </location>
</feature>
<name>A0A926HQU3_9FIRM</name>